<sequence length="87" mass="10012">MSIDNYLIYLCRIPIKLDIQQALLFFNIIKHLAVKIVFRGKKNRALSDGLSAQKINPWQKAYIGYRQQMKLLNSMKIMKINDGGISG</sequence>
<dbReference type="RefSeq" id="WP_154603279.1">
    <property type="nucleotide sequence ID" value="NZ_CP135990.1"/>
</dbReference>
<gene>
    <name evidence="1" type="ORF">QS795_016875</name>
</gene>
<accession>A0ABZ0N141</accession>
<name>A0ABZ0N141_9GAMM</name>
<dbReference type="Proteomes" id="UP001302443">
    <property type="component" value="Chromosome"/>
</dbReference>
<proteinExistence type="predicted"/>
<protein>
    <submittedName>
        <fullName evidence="1">Uncharacterized protein</fullName>
    </submittedName>
</protein>
<keyword evidence="2" id="KW-1185">Reference proteome</keyword>
<organism evidence="1 2">
    <name type="scientific">Providencia zhijiangensis</name>
    <dbReference type="NCBI Taxonomy" id="3053982"/>
    <lineage>
        <taxon>Bacteria</taxon>
        <taxon>Pseudomonadati</taxon>
        <taxon>Pseudomonadota</taxon>
        <taxon>Gammaproteobacteria</taxon>
        <taxon>Enterobacterales</taxon>
        <taxon>Morganellaceae</taxon>
        <taxon>Providencia</taxon>
    </lineage>
</organism>
<evidence type="ECO:0000313" key="1">
    <source>
        <dbReference type="EMBL" id="WPA92095.1"/>
    </source>
</evidence>
<dbReference type="EMBL" id="CP135990">
    <property type="protein sequence ID" value="WPA92095.1"/>
    <property type="molecule type" value="Genomic_DNA"/>
</dbReference>
<reference evidence="1 2" key="1">
    <citation type="submission" date="2023-09" db="EMBL/GenBank/DDBJ databases">
        <title>Genomic Revisitation and Reclassification of the Genus Providencia.</title>
        <authorList>
            <person name="Dong X."/>
        </authorList>
    </citation>
    <scope>NUCLEOTIDE SEQUENCE [LARGE SCALE GENOMIC DNA]</scope>
    <source>
        <strain evidence="1 2">D4759</strain>
    </source>
</reference>
<evidence type="ECO:0000313" key="2">
    <source>
        <dbReference type="Proteomes" id="UP001302443"/>
    </source>
</evidence>